<sequence>MLVEDRDFILRLVCSSASFFCKQLSPRVRYLRKTLSSDLAVSWFGSDRSYGYAL</sequence>
<reference evidence="1" key="2">
    <citation type="submission" date="2020-10" db="EMBL/GenBank/DDBJ databases">
        <authorList>
            <person name="Cooper E.A."/>
            <person name="Brenton Z.W."/>
            <person name="Flinn B.S."/>
            <person name="Jenkins J."/>
            <person name="Shu S."/>
            <person name="Flowers D."/>
            <person name="Luo F."/>
            <person name="Wang Y."/>
            <person name="Xia P."/>
            <person name="Barry K."/>
            <person name="Daum C."/>
            <person name="Lipzen A."/>
            <person name="Yoshinaga Y."/>
            <person name="Schmutz J."/>
            <person name="Saski C."/>
            <person name="Vermerris W."/>
            <person name="Kresovich S."/>
        </authorList>
    </citation>
    <scope>NUCLEOTIDE SEQUENCE</scope>
</reference>
<evidence type="ECO:0000313" key="2">
    <source>
        <dbReference type="Proteomes" id="UP000807115"/>
    </source>
</evidence>
<dbReference type="AlphaFoldDB" id="A0A921RVY3"/>
<organism evidence="1 2">
    <name type="scientific">Sorghum bicolor</name>
    <name type="common">Sorghum</name>
    <name type="synonym">Sorghum vulgare</name>
    <dbReference type="NCBI Taxonomy" id="4558"/>
    <lineage>
        <taxon>Eukaryota</taxon>
        <taxon>Viridiplantae</taxon>
        <taxon>Streptophyta</taxon>
        <taxon>Embryophyta</taxon>
        <taxon>Tracheophyta</taxon>
        <taxon>Spermatophyta</taxon>
        <taxon>Magnoliopsida</taxon>
        <taxon>Liliopsida</taxon>
        <taxon>Poales</taxon>
        <taxon>Poaceae</taxon>
        <taxon>PACMAD clade</taxon>
        <taxon>Panicoideae</taxon>
        <taxon>Andropogonodae</taxon>
        <taxon>Andropogoneae</taxon>
        <taxon>Sorghinae</taxon>
        <taxon>Sorghum</taxon>
    </lineage>
</organism>
<dbReference type="EMBL" id="CM027680">
    <property type="protein sequence ID" value="KAG0547529.1"/>
    <property type="molecule type" value="Genomic_DNA"/>
</dbReference>
<protein>
    <submittedName>
        <fullName evidence="1">Uncharacterized protein</fullName>
    </submittedName>
</protein>
<gene>
    <name evidence="1" type="ORF">BDA96_01G088000</name>
</gene>
<comment type="caution">
    <text evidence="1">The sequence shown here is derived from an EMBL/GenBank/DDBJ whole genome shotgun (WGS) entry which is preliminary data.</text>
</comment>
<dbReference type="Proteomes" id="UP000807115">
    <property type="component" value="Chromosome 1"/>
</dbReference>
<name>A0A921RVY3_SORBI</name>
<evidence type="ECO:0000313" key="1">
    <source>
        <dbReference type="EMBL" id="KAG0547529.1"/>
    </source>
</evidence>
<proteinExistence type="predicted"/>
<reference evidence="1" key="1">
    <citation type="journal article" date="2019" name="BMC Genomics">
        <title>A new reference genome for Sorghum bicolor reveals high levels of sequence similarity between sweet and grain genotypes: implications for the genetics of sugar metabolism.</title>
        <authorList>
            <person name="Cooper E.A."/>
            <person name="Brenton Z.W."/>
            <person name="Flinn B.S."/>
            <person name="Jenkins J."/>
            <person name="Shu S."/>
            <person name="Flowers D."/>
            <person name="Luo F."/>
            <person name="Wang Y."/>
            <person name="Xia P."/>
            <person name="Barry K."/>
            <person name="Daum C."/>
            <person name="Lipzen A."/>
            <person name="Yoshinaga Y."/>
            <person name="Schmutz J."/>
            <person name="Saski C."/>
            <person name="Vermerris W."/>
            <person name="Kresovich S."/>
        </authorList>
    </citation>
    <scope>NUCLEOTIDE SEQUENCE</scope>
</reference>
<accession>A0A921RVY3</accession>